<evidence type="ECO:0000313" key="2">
    <source>
        <dbReference type="Proteomes" id="UP000465601"/>
    </source>
</evidence>
<organism evidence="1 2">
    <name type="scientific">Alkaliphilus serpentinus</name>
    <dbReference type="NCBI Taxonomy" id="1482731"/>
    <lineage>
        <taxon>Bacteria</taxon>
        <taxon>Bacillati</taxon>
        <taxon>Bacillota</taxon>
        <taxon>Clostridia</taxon>
        <taxon>Peptostreptococcales</taxon>
        <taxon>Natronincolaceae</taxon>
        <taxon>Alkaliphilus</taxon>
    </lineage>
</organism>
<accession>A0A833M7N9</accession>
<comment type="caution">
    <text evidence="1">The sequence shown here is derived from an EMBL/GenBank/DDBJ whole genome shotgun (WGS) entry which is preliminary data.</text>
</comment>
<dbReference type="AlphaFoldDB" id="A0A833M7N9"/>
<dbReference type="OrthoDB" id="1954795at2"/>
<reference evidence="1 2" key="1">
    <citation type="submission" date="2019-10" db="EMBL/GenBank/DDBJ databases">
        <title>Alkaliphilus serpentinus sp. nov. and Alkaliphilus pronyensis sp. nov., two novel anaerobic alkaliphilic species isolated from the serpentinized-hosted hydrothermal field of the Prony Bay (New Caledonia).</title>
        <authorList>
            <person name="Postec A."/>
        </authorList>
    </citation>
    <scope>NUCLEOTIDE SEQUENCE [LARGE SCALE GENOMIC DNA]</scope>
    <source>
        <strain evidence="1 2">LacT</strain>
    </source>
</reference>
<name>A0A833M7N9_9FIRM</name>
<protein>
    <submittedName>
        <fullName evidence="1">Uncharacterized protein</fullName>
    </submittedName>
</protein>
<proteinExistence type="predicted"/>
<dbReference type="EMBL" id="WBZB01000037">
    <property type="protein sequence ID" value="KAB3529027.1"/>
    <property type="molecule type" value="Genomic_DNA"/>
</dbReference>
<sequence>MDEAKLNELIKAAKAGDYSKLEEVKDLISEEDYQKVLNLFQQYKGKSEGEILKELSRLQGNIPNKEAIIQQIQPFLTDDQKVKLQKIMEYLNQQE</sequence>
<keyword evidence="2" id="KW-1185">Reference proteome</keyword>
<dbReference type="Proteomes" id="UP000465601">
    <property type="component" value="Unassembled WGS sequence"/>
</dbReference>
<dbReference type="RefSeq" id="WP_151866264.1">
    <property type="nucleotide sequence ID" value="NZ_WBZB01000037.1"/>
</dbReference>
<evidence type="ECO:0000313" key="1">
    <source>
        <dbReference type="EMBL" id="KAB3529027.1"/>
    </source>
</evidence>
<gene>
    <name evidence="1" type="ORF">F8153_10240</name>
</gene>